<dbReference type="EMBL" id="VUMI01000002">
    <property type="protein sequence ID" value="MSS87115.1"/>
    <property type="molecule type" value="Genomic_DNA"/>
</dbReference>
<dbReference type="Pfam" id="PF13304">
    <property type="entry name" value="AAA_21"/>
    <property type="match status" value="2"/>
</dbReference>
<dbReference type="GO" id="GO:0005524">
    <property type="term" value="F:ATP binding"/>
    <property type="evidence" value="ECO:0007669"/>
    <property type="project" value="UniProtKB-KW"/>
</dbReference>
<keyword evidence="2" id="KW-0067">ATP-binding</keyword>
<dbReference type="Proteomes" id="UP000436047">
    <property type="component" value="Unassembled WGS sequence"/>
</dbReference>
<reference evidence="2 3" key="1">
    <citation type="submission" date="2019-08" db="EMBL/GenBank/DDBJ databases">
        <title>In-depth cultivation of the pig gut microbiome towards novel bacterial diversity and tailored functional studies.</title>
        <authorList>
            <person name="Wylensek D."/>
            <person name="Hitch T.C.A."/>
            <person name="Clavel T."/>
        </authorList>
    </citation>
    <scope>NUCLEOTIDE SEQUENCE [LARGE SCALE GENOMIC DNA]</scope>
    <source>
        <strain evidence="2 3">WCA-389-WT-23B</strain>
    </source>
</reference>
<feature type="domain" description="ATPase AAA-type core" evidence="1">
    <location>
        <begin position="46"/>
        <end position="135"/>
    </location>
</feature>
<gene>
    <name evidence="2" type="ORF">FYJ45_01740</name>
</gene>
<accession>A0A6N7WBJ2</accession>
<organism evidence="2 3">
    <name type="scientific">Eisenbergiella porci</name>
    <dbReference type="NCBI Taxonomy" id="2652274"/>
    <lineage>
        <taxon>Bacteria</taxon>
        <taxon>Bacillati</taxon>
        <taxon>Bacillota</taxon>
        <taxon>Clostridia</taxon>
        <taxon>Lachnospirales</taxon>
        <taxon>Lachnospiraceae</taxon>
        <taxon>Eisenbergiella</taxon>
    </lineage>
</organism>
<dbReference type="InterPro" id="IPR003959">
    <property type="entry name" value="ATPase_AAA_core"/>
</dbReference>
<dbReference type="PANTHER" id="PTHR40396:SF1">
    <property type="entry name" value="ATPASE AAA-TYPE CORE DOMAIN-CONTAINING PROTEIN"/>
    <property type="match status" value="1"/>
</dbReference>
<dbReference type="RefSeq" id="WP_154463182.1">
    <property type="nucleotide sequence ID" value="NZ_JAWYAW010000095.1"/>
</dbReference>
<comment type="caution">
    <text evidence="2">The sequence shown here is derived from an EMBL/GenBank/DDBJ whole genome shotgun (WGS) entry which is preliminary data.</text>
</comment>
<keyword evidence="2" id="KW-0547">Nucleotide-binding</keyword>
<dbReference type="SUPFAM" id="SSF52540">
    <property type="entry name" value="P-loop containing nucleoside triphosphate hydrolases"/>
    <property type="match status" value="1"/>
</dbReference>
<evidence type="ECO:0000259" key="1">
    <source>
        <dbReference type="Pfam" id="PF13304"/>
    </source>
</evidence>
<feature type="domain" description="ATPase AAA-type core" evidence="1">
    <location>
        <begin position="239"/>
        <end position="334"/>
    </location>
</feature>
<dbReference type="PANTHER" id="PTHR40396">
    <property type="entry name" value="ATPASE-LIKE PROTEIN"/>
    <property type="match status" value="1"/>
</dbReference>
<protein>
    <submittedName>
        <fullName evidence="2">ATP-binding protein</fullName>
    </submittedName>
</protein>
<dbReference type="Gene3D" id="3.40.50.300">
    <property type="entry name" value="P-loop containing nucleotide triphosphate hydrolases"/>
    <property type="match status" value="1"/>
</dbReference>
<sequence length="402" mass="46287">MLCQFSFQNFKSYREETTFDFQASSVPEFADSLITKDKCSSLLPVSAVYGPNGGGKSNLLLALASLISTVVKPIHDLEKNRKPLIMQQRVAAEPFLFDPVSAEKPTEFRIFFRTEEYEYRYYLAVLQDEISAETLDRKKIGGKKPAHIFYREGEEISLGTILKKENVNTSINAKMPFISFLAINYNIPVIAEVQEWFESCIIRSYANPMAEMQIMVSDDAEIKKSILLLLNDLGIDVDDYRYDEKEKQLFLKRRIGEADYELPFSHESDGTKKLIAILPVLLVALQEGRLVIIDELDAKLHPKLLRYVISMFQNRKINRYGAQLLFTSHDMATMKNTVFRRDEIWFAALNDCHSSEIYSLYEIRREDNERVNSTAAFDKQYLEGRYGADPYLQSMLSGGDWK</sequence>
<evidence type="ECO:0000313" key="2">
    <source>
        <dbReference type="EMBL" id="MSS87115.1"/>
    </source>
</evidence>
<keyword evidence="3" id="KW-1185">Reference proteome</keyword>
<dbReference type="GeneID" id="86051809"/>
<name>A0A6N7WBJ2_9FIRM</name>
<proteinExistence type="predicted"/>
<evidence type="ECO:0000313" key="3">
    <source>
        <dbReference type="Proteomes" id="UP000436047"/>
    </source>
</evidence>
<dbReference type="InterPro" id="IPR027417">
    <property type="entry name" value="P-loop_NTPase"/>
</dbReference>
<dbReference type="AlphaFoldDB" id="A0A6N7WBJ2"/>
<dbReference type="GO" id="GO:0016887">
    <property type="term" value="F:ATP hydrolysis activity"/>
    <property type="evidence" value="ECO:0007669"/>
    <property type="project" value="InterPro"/>
</dbReference>